<dbReference type="RefSeq" id="WP_352560721.1">
    <property type="nucleotide sequence ID" value="NZ_JAMYQB010000022.1"/>
</dbReference>
<comment type="subcellular location">
    <subcellularLocation>
        <location evidence="1">Cell envelope</location>
    </subcellularLocation>
</comment>
<protein>
    <submittedName>
        <fullName evidence="8">Zinc ABC transporter substrate-binding protein</fullName>
    </submittedName>
</protein>
<comment type="similarity">
    <text evidence="2 6">Belongs to the bacterial solute-binding protein 9 family.</text>
</comment>
<keyword evidence="9" id="KW-1185">Reference proteome</keyword>
<evidence type="ECO:0000256" key="3">
    <source>
        <dbReference type="ARBA" id="ARBA00022448"/>
    </source>
</evidence>
<accession>A0ABV1Z518</accession>
<dbReference type="InterPro" id="IPR050492">
    <property type="entry name" value="Bact_metal-bind_prot9"/>
</dbReference>
<proteinExistence type="inferred from homology"/>
<dbReference type="PANTHER" id="PTHR42953:SF1">
    <property type="entry name" value="METAL-BINDING PROTEIN HI_0362-RELATED"/>
    <property type="match status" value="1"/>
</dbReference>
<keyword evidence="5 7" id="KW-0732">Signal</keyword>
<comment type="caution">
    <text evidence="8">The sequence shown here is derived from an EMBL/GenBank/DDBJ whole genome shotgun (WGS) entry which is preliminary data.</text>
</comment>
<dbReference type="SUPFAM" id="SSF53807">
    <property type="entry name" value="Helical backbone' metal receptor"/>
    <property type="match status" value="1"/>
</dbReference>
<evidence type="ECO:0000256" key="1">
    <source>
        <dbReference type="ARBA" id="ARBA00004196"/>
    </source>
</evidence>
<dbReference type="InterPro" id="IPR006129">
    <property type="entry name" value="AdhesinB"/>
</dbReference>
<dbReference type="PANTHER" id="PTHR42953">
    <property type="entry name" value="HIGH-AFFINITY ZINC UPTAKE SYSTEM PROTEIN ZNUA-RELATED"/>
    <property type="match status" value="1"/>
</dbReference>
<evidence type="ECO:0000313" key="8">
    <source>
        <dbReference type="EMBL" id="MER9407101.1"/>
    </source>
</evidence>
<dbReference type="InterPro" id="IPR006127">
    <property type="entry name" value="ZnuA-like"/>
</dbReference>
<keyword evidence="4" id="KW-0479">Metal-binding</keyword>
<evidence type="ECO:0000256" key="7">
    <source>
        <dbReference type="SAM" id="SignalP"/>
    </source>
</evidence>
<evidence type="ECO:0000256" key="4">
    <source>
        <dbReference type="ARBA" id="ARBA00022723"/>
    </source>
</evidence>
<sequence>MRSLPFFAALLVAVPLLTGTAARAEDKLTIVAAENFYGDLARQIGGSNVTVTSILANPDDDPHLFETSPSTARTIADAKIIIYNGADYDPWMDKLLSASTSKDRTTIVAADLIGKKSGDNPHLWYDPATLPAIAKALSTDLAKRDPTNAVHYEANLKAFQTSLQAIDKEIADVKKTYAGTEVTATEPVFGYMAEALGLKMLNYDFQMALMNDAEPSATQVAAFENSLKDGSAKILFYNSQVTDEATTRLLDIAKQNKVTVIGVTETEPAGQTIQTWFGGQIDAVQKALAARTQ</sequence>
<organism evidence="8 9">
    <name type="scientific">Mesorhizobium caraganae</name>
    <dbReference type="NCBI Taxonomy" id="483206"/>
    <lineage>
        <taxon>Bacteria</taxon>
        <taxon>Pseudomonadati</taxon>
        <taxon>Pseudomonadota</taxon>
        <taxon>Alphaproteobacteria</taxon>
        <taxon>Hyphomicrobiales</taxon>
        <taxon>Phyllobacteriaceae</taxon>
        <taxon>Mesorhizobium</taxon>
    </lineage>
</organism>
<reference evidence="8 9" key="1">
    <citation type="journal article" date="2024" name="Proc. Natl. Acad. Sci. U.S.A.">
        <title>The evolutionary genomics of adaptation to stress in wild rhizobium bacteria.</title>
        <authorList>
            <person name="Kehlet-Delgado H."/>
            <person name="Montoya A.P."/>
            <person name="Jensen K.T."/>
            <person name="Wendlandt C.E."/>
            <person name="Dexheimer C."/>
            <person name="Roberts M."/>
            <person name="Torres Martinez L."/>
            <person name="Friesen M.L."/>
            <person name="Griffitts J.S."/>
            <person name="Porter S.S."/>
        </authorList>
    </citation>
    <scope>NUCLEOTIDE SEQUENCE [LARGE SCALE GENOMIC DNA]</scope>
    <source>
        <strain evidence="8 9">M0641</strain>
    </source>
</reference>
<evidence type="ECO:0000256" key="2">
    <source>
        <dbReference type="ARBA" id="ARBA00011028"/>
    </source>
</evidence>
<evidence type="ECO:0000256" key="5">
    <source>
        <dbReference type="ARBA" id="ARBA00022729"/>
    </source>
</evidence>
<feature type="signal peptide" evidence="7">
    <location>
        <begin position="1"/>
        <end position="24"/>
    </location>
</feature>
<evidence type="ECO:0000313" key="9">
    <source>
        <dbReference type="Proteomes" id="UP001433071"/>
    </source>
</evidence>
<evidence type="ECO:0000256" key="6">
    <source>
        <dbReference type="RuleBase" id="RU003512"/>
    </source>
</evidence>
<dbReference type="EMBL" id="JAMYQB010000022">
    <property type="protein sequence ID" value="MER9407101.1"/>
    <property type="molecule type" value="Genomic_DNA"/>
</dbReference>
<gene>
    <name evidence="8" type="ORF">NKI36_24000</name>
</gene>
<keyword evidence="3 6" id="KW-0813">Transport</keyword>
<dbReference type="Pfam" id="PF01297">
    <property type="entry name" value="ZnuA"/>
    <property type="match status" value="1"/>
</dbReference>
<feature type="chain" id="PRO_5046474998" evidence="7">
    <location>
        <begin position="25"/>
        <end position="293"/>
    </location>
</feature>
<dbReference type="InterPro" id="IPR006128">
    <property type="entry name" value="Lipoprotein_PsaA-like"/>
</dbReference>
<dbReference type="PRINTS" id="PR00690">
    <property type="entry name" value="ADHESNFAMILY"/>
</dbReference>
<dbReference type="Gene3D" id="3.40.50.1980">
    <property type="entry name" value="Nitrogenase molybdenum iron protein domain"/>
    <property type="match status" value="2"/>
</dbReference>
<name>A0ABV1Z518_9HYPH</name>
<dbReference type="PRINTS" id="PR00691">
    <property type="entry name" value="ADHESINB"/>
</dbReference>
<dbReference type="Proteomes" id="UP001433071">
    <property type="component" value="Unassembled WGS sequence"/>
</dbReference>